<evidence type="ECO:0000313" key="8">
    <source>
        <dbReference type="Proteomes" id="UP000031192"/>
    </source>
</evidence>
<protein>
    <recommendedName>
        <fullName evidence="9">DUF1772-domain-containing protein</fullName>
    </recommendedName>
</protein>
<evidence type="ECO:0000256" key="2">
    <source>
        <dbReference type="ARBA" id="ARBA00022692"/>
    </source>
</evidence>
<dbReference type="Proteomes" id="UP000031192">
    <property type="component" value="Unassembled WGS sequence"/>
</dbReference>
<keyword evidence="2 6" id="KW-0812">Transmembrane</keyword>
<dbReference type="GO" id="GO:0016020">
    <property type="term" value="C:membrane"/>
    <property type="evidence" value="ECO:0007669"/>
    <property type="project" value="UniProtKB-SubCell"/>
</dbReference>
<evidence type="ECO:0000256" key="5">
    <source>
        <dbReference type="ARBA" id="ARBA00034313"/>
    </source>
</evidence>
<name>A0A0B4HCG5_METGA</name>
<dbReference type="InterPro" id="IPR013901">
    <property type="entry name" value="Anthrone_oxy"/>
</dbReference>
<dbReference type="AlphaFoldDB" id="A0A0B4HCG5"/>
<sequence>MQISGPPLVAVATGIVGSAWAAGAIASLSLIVIPVLKVSPESTAPAWADVYKRGAALMPKVAVGVALAYGYAAYDVQSHGGKWVGFAAAAGSMLAIVPFTLAVMTRTNASLQKAAKDGTPGSDPQVNSLLDDWAWMNFARSLFPLASAVVGAISFVNNNA</sequence>
<evidence type="ECO:0000313" key="7">
    <source>
        <dbReference type="EMBL" id="KID87506.1"/>
    </source>
</evidence>
<dbReference type="Pfam" id="PF08592">
    <property type="entry name" value="Anthrone_oxy"/>
    <property type="match status" value="1"/>
</dbReference>
<dbReference type="OrthoDB" id="5954308at2759"/>
<keyword evidence="3 6" id="KW-1133">Transmembrane helix</keyword>
<evidence type="ECO:0008006" key="9">
    <source>
        <dbReference type="Google" id="ProtNLM"/>
    </source>
</evidence>
<dbReference type="HOGENOM" id="CLU_105974_0_1_1"/>
<feature type="transmembrane region" description="Helical" evidence="6">
    <location>
        <begin position="57"/>
        <end position="74"/>
    </location>
</feature>
<dbReference type="PANTHER" id="PTHR35042:SF1">
    <property type="entry name" value="DUF1772-DOMAIN-CONTAINING PROTEIN"/>
    <property type="match status" value="1"/>
</dbReference>
<feature type="transmembrane region" description="Helical" evidence="6">
    <location>
        <begin position="86"/>
        <end position="104"/>
    </location>
</feature>
<comment type="caution">
    <text evidence="7">The sequence shown here is derived from an EMBL/GenBank/DDBJ whole genome shotgun (WGS) entry which is preliminary data.</text>
</comment>
<dbReference type="EMBL" id="AZNH01000016">
    <property type="protein sequence ID" value="KID87506.1"/>
    <property type="molecule type" value="Genomic_DNA"/>
</dbReference>
<proteinExistence type="inferred from homology"/>
<organism evidence="7 8">
    <name type="scientific">Metarhizium guizhouense (strain ARSEF 977)</name>
    <dbReference type="NCBI Taxonomy" id="1276136"/>
    <lineage>
        <taxon>Eukaryota</taxon>
        <taxon>Fungi</taxon>
        <taxon>Dikarya</taxon>
        <taxon>Ascomycota</taxon>
        <taxon>Pezizomycotina</taxon>
        <taxon>Sordariomycetes</taxon>
        <taxon>Hypocreomycetidae</taxon>
        <taxon>Hypocreales</taxon>
        <taxon>Clavicipitaceae</taxon>
        <taxon>Metarhizium</taxon>
    </lineage>
</organism>
<feature type="transmembrane region" description="Helical" evidence="6">
    <location>
        <begin position="12"/>
        <end position="36"/>
    </location>
</feature>
<dbReference type="PANTHER" id="PTHR35042">
    <property type="entry name" value="ANTHRONE OXYGENASE ENCC"/>
    <property type="match status" value="1"/>
</dbReference>
<comment type="similarity">
    <text evidence="5">Belongs to the anthrone oxygenase family.</text>
</comment>
<evidence type="ECO:0000256" key="4">
    <source>
        <dbReference type="ARBA" id="ARBA00023136"/>
    </source>
</evidence>
<evidence type="ECO:0000256" key="6">
    <source>
        <dbReference type="SAM" id="Phobius"/>
    </source>
</evidence>
<keyword evidence="4 6" id="KW-0472">Membrane</keyword>
<reference evidence="7 8" key="1">
    <citation type="journal article" date="2014" name="Proc. Natl. Acad. Sci. U.S.A.">
        <title>Trajectory and genomic determinants of fungal-pathogen speciation and host adaptation.</title>
        <authorList>
            <person name="Hu X."/>
            <person name="Xiao G."/>
            <person name="Zheng P."/>
            <person name="Shang Y."/>
            <person name="Su Y."/>
            <person name="Zhang X."/>
            <person name="Liu X."/>
            <person name="Zhan S."/>
            <person name="St Leger R.J."/>
            <person name="Wang C."/>
        </authorList>
    </citation>
    <scope>NUCLEOTIDE SEQUENCE [LARGE SCALE GENOMIC DNA]</scope>
    <source>
        <strain evidence="7 8">ARSEF 977</strain>
    </source>
</reference>
<accession>A0A0B4HCG5</accession>
<evidence type="ECO:0000256" key="1">
    <source>
        <dbReference type="ARBA" id="ARBA00004141"/>
    </source>
</evidence>
<evidence type="ECO:0000256" key="3">
    <source>
        <dbReference type="ARBA" id="ARBA00022989"/>
    </source>
</evidence>
<gene>
    <name evidence="7" type="ORF">MGU_05538</name>
</gene>
<comment type="subcellular location">
    <subcellularLocation>
        <location evidence="1">Membrane</location>
        <topology evidence="1">Multi-pass membrane protein</topology>
    </subcellularLocation>
</comment>
<keyword evidence="8" id="KW-1185">Reference proteome</keyword>